<dbReference type="Gene3D" id="1.25.40.10">
    <property type="entry name" value="Tetratricopeptide repeat domain"/>
    <property type="match status" value="1"/>
</dbReference>
<comment type="caution">
    <text evidence="1">The sequence shown here is derived from an EMBL/GenBank/DDBJ whole genome shotgun (WGS) entry which is preliminary data.</text>
</comment>
<dbReference type="PANTHER" id="PTHR11102">
    <property type="entry name" value="SEL-1-LIKE PROTEIN"/>
    <property type="match status" value="1"/>
</dbReference>
<dbReference type="STRING" id="225359.A0A2S4PWQ5"/>
<feature type="non-terminal residue" evidence="1">
    <location>
        <position position="388"/>
    </location>
</feature>
<dbReference type="Proteomes" id="UP000237438">
    <property type="component" value="Unassembled WGS sequence"/>
</dbReference>
<evidence type="ECO:0000313" key="2">
    <source>
        <dbReference type="Proteomes" id="UP000237438"/>
    </source>
</evidence>
<proteinExistence type="predicted"/>
<organism evidence="1 2">
    <name type="scientific">Erysiphe pulchra</name>
    <dbReference type="NCBI Taxonomy" id="225359"/>
    <lineage>
        <taxon>Eukaryota</taxon>
        <taxon>Fungi</taxon>
        <taxon>Dikarya</taxon>
        <taxon>Ascomycota</taxon>
        <taxon>Pezizomycotina</taxon>
        <taxon>Leotiomycetes</taxon>
        <taxon>Erysiphales</taxon>
        <taxon>Erysiphaceae</taxon>
        <taxon>Erysiphe</taxon>
    </lineage>
</organism>
<dbReference type="OrthoDB" id="5379420at2759"/>
<sequence>YVTNMSYNYRIPILVREGCIRRRTFNLRFLHESGLFLAQLSPSVIRKKRAIDQGRTVNFREEKIHDCNESLPPIHLLKIAHEAGVLSIEPERVLMFLRRYQNCLNHRQSSDWQQNLFKEFNITSLRTVTLIAAILRRCKNKAQKSLARSLMLSASAKGDKIATFEIISAALRSNLIHKYQEVFAQLKKIANNEEDQQAMMLLGKVLFYAYQSDTEALSWLRKANYPPTGNHEFDGAGESLVLEGRILQRTGNVLSARIAFEKAAKELDEPEAYFYLSQMEENASLIQQNYLLKAASAGITEAWYNLGVIELNKKMKNNSKLEKLEDFGIAREWFLAAAFDGNGPSMLNLAIMCKMVRDWSQAFEWLEKAQTVPTVSAESKKLQQEWKE</sequence>
<dbReference type="InterPro" id="IPR050767">
    <property type="entry name" value="Sel1_AlgK"/>
</dbReference>
<dbReference type="EMBL" id="PEDP01000331">
    <property type="protein sequence ID" value="POS86437.1"/>
    <property type="molecule type" value="Genomic_DNA"/>
</dbReference>
<protein>
    <recommendedName>
        <fullName evidence="3">HCP-like protein</fullName>
    </recommendedName>
</protein>
<reference evidence="1 2" key="1">
    <citation type="submission" date="2017-10" db="EMBL/GenBank/DDBJ databases">
        <title>Development of genomic resources for the powdery mildew, Erysiphe pulchra.</title>
        <authorList>
            <person name="Wadl P.A."/>
            <person name="Mack B.M."/>
            <person name="Moore G."/>
            <person name="Beltz S.B."/>
        </authorList>
    </citation>
    <scope>NUCLEOTIDE SEQUENCE [LARGE SCALE GENOMIC DNA]</scope>
    <source>
        <strain evidence="1">Cflorida</strain>
    </source>
</reference>
<dbReference type="SUPFAM" id="SSF81901">
    <property type="entry name" value="HCP-like"/>
    <property type="match status" value="1"/>
</dbReference>
<dbReference type="AlphaFoldDB" id="A0A2S4PWQ5"/>
<evidence type="ECO:0008006" key="3">
    <source>
        <dbReference type="Google" id="ProtNLM"/>
    </source>
</evidence>
<name>A0A2S4PWQ5_9PEZI</name>
<gene>
    <name evidence="1" type="ORF">EPUL_002647</name>
</gene>
<feature type="non-terminal residue" evidence="1">
    <location>
        <position position="1"/>
    </location>
</feature>
<dbReference type="InterPro" id="IPR011990">
    <property type="entry name" value="TPR-like_helical_dom_sf"/>
</dbReference>
<keyword evidence="2" id="KW-1185">Reference proteome</keyword>
<evidence type="ECO:0000313" key="1">
    <source>
        <dbReference type="EMBL" id="POS86437.1"/>
    </source>
</evidence>
<dbReference type="PANTHER" id="PTHR11102:SF160">
    <property type="entry name" value="ERAD-ASSOCIATED E3 UBIQUITIN-PROTEIN LIGASE COMPONENT HRD3"/>
    <property type="match status" value="1"/>
</dbReference>
<accession>A0A2S4PWQ5</accession>